<dbReference type="InterPro" id="IPR011009">
    <property type="entry name" value="Kinase-like_dom_sf"/>
</dbReference>
<dbReference type="GO" id="GO:0004672">
    <property type="term" value="F:protein kinase activity"/>
    <property type="evidence" value="ECO:0007669"/>
    <property type="project" value="InterPro"/>
</dbReference>
<dbReference type="SUPFAM" id="SSF56112">
    <property type="entry name" value="Protein kinase-like (PK-like)"/>
    <property type="match status" value="1"/>
</dbReference>
<organism evidence="2 3">
    <name type="scientific">Paraphaeosphaeria minitans</name>
    <dbReference type="NCBI Taxonomy" id="565426"/>
    <lineage>
        <taxon>Eukaryota</taxon>
        <taxon>Fungi</taxon>
        <taxon>Dikarya</taxon>
        <taxon>Ascomycota</taxon>
        <taxon>Pezizomycotina</taxon>
        <taxon>Dothideomycetes</taxon>
        <taxon>Pleosporomycetidae</taxon>
        <taxon>Pleosporales</taxon>
        <taxon>Massarineae</taxon>
        <taxon>Didymosphaeriaceae</taxon>
        <taxon>Paraphaeosphaeria</taxon>
    </lineage>
</organism>
<dbReference type="EMBL" id="WJXW01000002">
    <property type="protein sequence ID" value="KAF9739749.1"/>
    <property type="molecule type" value="Genomic_DNA"/>
</dbReference>
<gene>
    <name evidence="2" type="ORF">PMIN01_02383</name>
</gene>
<feature type="domain" description="Protein kinase" evidence="1">
    <location>
        <begin position="21"/>
        <end position="311"/>
    </location>
</feature>
<dbReference type="Gene3D" id="1.10.510.10">
    <property type="entry name" value="Transferase(Phosphotransferase) domain 1"/>
    <property type="match status" value="1"/>
</dbReference>
<dbReference type="GO" id="GO:0005524">
    <property type="term" value="F:ATP binding"/>
    <property type="evidence" value="ECO:0007669"/>
    <property type="project" value="InterPro"/>
</dbReference>
<dbReference type="OrthoDB" id="3795368at2759"/>
<accession>A0A9P6KVD1</accession>
<dbReference type="InterPro" id="IPR000719">
    <property type="entry name" value="Prot_kinase_dom"/>
</dbReference>
<proteinExistence type="predicted"/>
<dbReference type="Proteomes" id="UP000756921">
    <property type="component" value="Unassembled WGS sequence"/>
</dbReference>
<evidence type="ECO:0000259" key="1">
    <source>
        <dbReference type="PROSITE" id="PS50011"/>
    </source>
</evidence>
<comment type="caution">
    <text evidence="2">The sequence shown here is derived from an EMBL/GenBank/DDBJ whole genome shotgun (WGS) entry which is preliminary data.</text>
</comment>
<protein>
    <recommendedName>
        <fullName evidence="1">Protein kinase domain-containing protein</fullName>
    </recommendedName>
</protein>
<name>A0A9P6KVD1_9PLEO</name>
<dbReference type="AlphaFoldDB" id="A0A9P6KVD1"/>
<keyword evidence="3" id="KW-1185">Reference proteome</keyword>
<reference evidence="2" key="1">
    <citation type="journal article" date="2020" name="Mol. Plant Microbe Interact.">
        <title>Genome Sequence of the Biocontrol Agent Coniothyrium minitans strain Conio (IMI 134523).</title>
        <authorList>
            <person name="Patel D."/>
            <person name="Shittu T.A."/>
            <person name="Baroncelli R."/>
            <person name="Muthumeenakshi S."/>
            <person name="Osborne T.H."/>
            <person name="Janganan T.K."/>
            <person name="Sreenivasaprasad S."/>
        </authorList>
    </citation>
    <scope>NUCLEOTIDE SEQUENCE</scope>
    <source>
        <strain evidence="2">Conio</strain>
    </source>
</reference>
<dbReference type="PROSITE" id="PS50011">
    <property type="entry name" value="PROTEIN_KINASE_DOM"/>
    <property type="match status" value="1"/>
</dbReference>
<evidence type="ECO:0000313" key="3">
    <source>
        <dbReference type="Proteomes" id="UP000756921"/>
    </source>
</evidence>
<evidence type="ECO:0000313" key="2">
    <source>
        <dbReference type="EMBL" id="KAF9739749.1"/>
    </source>
</evidence>
<sequence length="311" mass="34690">MNTILPEESPLHVADATKNRYIGITLAGKGSTAEVWYAIPRATLSGTDLPVDVVSLRSRVCAVKLYRLYASRIYIKNELPAIKRLQTLSGHLRARFTEPLDFSDEAEKDDPCWFAMKVVQGFTLTQLRKAIFLSKRTVPEEFVFHMYIQLHEALKFLHTSDPPMTKGDLVAVNIMIDPTTEDVPGFPNIKLIDFGGAQVGEYTNDSVFAAGGGNGRNCFHGIEFTDLVDSLGYVLAARRCLDGSNLEQVMNLQERLPRVLKITRHYASPEALQAIERLLEETRKSIEISFPTDQQILDALNGSVSTTSSRL</sequence>